<protein>
    <submittedName>
        <fullName evidence="2">Hint domain-containing protein</fullName>
    </submittedName>
</protein>
<organism evidence="2 3">
    <name type="scientific">Ruegeria conchae</name>
    <dbReference type="NCBI Taxonomy" id="981384"/>
    <lineage>
        <taxon>Bacteria</taxon>
        <taxon>Pseudomonadati</taxon>
        <taxon>Pseudomonadota</taxon>
        <taxon>Alphaproteobacteria</taxon>
        <taxon>Rhodobacterales</taxon>
        <taxon>Roseobacteraceae</taxon>
        <taxon>Ruegeria</taxon>
    </lineage>
</organism>
<dbReference type="SUPFAM" id="SSF51294">
    <property type="entry name" value="Hedgehog/intein (Hint) domain"/>
    <property type="match status" value="1"/>
</dbReference>
<dbReference type="Proteomes" id="UP000271700">
    <property type="component" value="Unassembled WGS sequence"/>
</dbReference>
<dbReference type="AlphaFoldDB" id="A0A497ZA21"/>
<reference evidence="2 3" key="1">
    <citation type="submission" date="2018-10" db="EMBL/GenBank/DDBJ databases">
        <title>Genomic Encyclopedia of Archaeal and Bacterial Type Strains, Phase II (KMG-II): from individual species to whole genera.</title>
        <authorList>
            <person name="Goeker M."/>
        </authorList>
    </citation>
    <scope>NUCLEOTIDE SEQUENCE [LARGE SCALE GENOMIC DNA]</scope>
    <source>
        <strain evidence="2 3">DSM 29317</strain>
    </source>
</reference>
<evidence type="ECO:0000313" key="3">
    <source>
        <dbReference type="Proteomes" id="UP000271700"/>
    </source>
</evidence>
<dbReference type="EMBL" id="RCCT01000004">
    <property type="protein sequence ID" value="RLK03723.1"/>
    <property type="molecule type" value="Genomic_DNA"/>
</dbReference>
<dbReference type="OrthoDB" id="6305173at2"/>
<evidence type="ECO:0000313" key="2">
    <source>
        <dbReference type="EMBL" id="RLK03723.1"/>
    </source>
</evidence>
<proteinExistence type="predicted"/>
<accession>A0A497ZA21</accession>
<dbReference type="InterPro" id="IPR036844">
    <property type="entry name" value="Hint_dom_sf"/>
</dbReference>
<gene>
    <name evidence="2" type="ORF">CLV75_3103</name>
</gene>
<comment type="caution">
    <text evidence="2">The sequence shown here is derived from an EMBL/GenBank/DDBJ whole genome shotgun (WGS) entry which is preliminary data.</text>
</comment>
<keyword evidence="3" id="KW-1185">Reference proteome</keyword>
<name>A0A497ZA21_9RHOB</name>
<dbReference type="Gene3D" id="2.170.16.10">
    <property type="entry name" value="Hedgehog/Intein (Hint) domain"/>
    <property type="match status" value="1"/>
</dbReference>
<evidence type="ECO:0000259" key="1">
    <source>
        <dbReference type="Pfam" id="PF13403"/>
    </source>
</evidence>
<feature type="domain" description="Hedgehog/Intein (Hint)" evidence="1">
    <location>
        <begin position="123"/>
        <end position="260"/>
    </location>
</feature>
<dbReference type="Pfam" id="PF13403">
    <property type="entry name" value="Hint_2"/>
    <property type="match status" value="1"/>
</dbReference>
<dbReference type="STRING" id="981384.GCA_000192475_00534"/>
<sequence>MPITYTDQFYSFDPANPPPVGSAITVDTFDLVDQDENGEIEDFGGDTVAGQTVSDSWPGDTVTINVPGVGDVTYVGITFYLSDGVTRVFTPTDGQVLQAGTLVSTTFVNVEGPLIVPGELGPPCFTPGTLIDTPDGPRLAEDLKPGDLVTTADSGAEPVLWVGRTTVAAEGNLAPVRFEAGMFGLVEPLVVSPQHRMLIDDWRAQYLFGHDEVLIAAHCLVNGDTVTRVEGGEVDYIHLLFRRHEIVFANGAKSESYYPGHALTQAEQRTQGEVLALFPELSVRGAASVNTARPVVRPRDGQMLSN</sequence>
<dbReference type="InterPro" id="IPR028992">
    <property type="entry name" value="Hedgehog/Intein_dom"/>
</dbReference>
<dbReference type="RefSeq" id="WP_010442909.1">
    <property type="nucleotide sequence ID" value="NZ_AEYW01000022.1"/>
</dbReference>